<dbReference type="Proteomes" id="UP000542742">
    <property type="component" value="Unassembled WGS sequence"/>
</dbReference>
<dbReference type="RefSeq" id="WP_184955714.1">
    <property type="nucleotide sequence ID" value="NZ_BOMC01000033.1"/>
</dbReference>
<accession>A0A7W7D2I9</accession>
<dbReference type="EMBL" id="JACHMF010000001">
    <property type="protein sequence ID" value="MBB4697626.1"/>
    <property type="molecule type" value="Genomic_DNA"/>
</dbReference>
<dbReference type="AlphaFoldDB" id="A0A7W7D2I9"/>
<protein>
    <recommendedName>
        <fullName evidence="3">Cobalamin-independent methionine synthase MetE C-terminal/archaeal domain-containing protein</fullName>
    </recommendedName>
</protein>
<evidence type="ECO:0000313" key="1">
    <source>
        <dbReference type="EMBL" id="MBB4697626.1"/>
    </source>
</evidence>
<comment type="caution">
    <text evidence="1">The sequence shown here is derived from an EMBL/GenBank/DDBJ whole genome shotgun (WGS) entry which is preliminary data.</text>
</comment>
<sequence>MALHPVRRAHLIGSLPATDAADAMRFALDHLGPHLDCLPDGETGERGQWIMNLLDGFRRHPALETVRDGDLSGYDTVPRYRVRRGERLYGAMLDLGIAAAAKDALPAYRAAREATGEPFPRFQVGIPGALDLALFTFGPAGVLRYEKPFAEALSAAMHEVSALTGDDVLFQVEIPAELVLTARAPKPARRALAGFLAARVSALALGAPAGARFGVHLCLGDLHHRALGRMTDAGPLVHLANALTQRWPGSRPLQYVHVPLAAAADPPVVDPAFYRPLRDLRLRGARLIAGYAHERQDLHTQLQIRGHLEEAVGAPVDVSTSCGLGRRDRDGAAAAMERIATLVRD</sequence>
<evidence type="ECO:0000313" key="2">
    <source>
        <dbReference type="Proteomes" id="UP000542742"/>
    </source>
</evidence>
<proteinExistence type="predicted"/>
<dbReference type="InterPro" id="IPR038071">
    <property type="entry name" value="UROD/MetE-like_sf"/>
</dbReference>
<dbReference type="SUPFAM" id="SSF51726">
    <property type="entry name" value="UROD/MetE-like"/>
    <property type="match status" value="1"/>
</dbReference>
<reference evidence="1 2" key="1">
    <citation type="submission" date="2020-08" db="EMBL/GenBank/DDBJ databases">
        <title>Sequencing the genomes of 1000 actinobacteria strains.</title>
        <authorList>
            <person name="Klenk H.-P."/>
        </authorList>
    </citation>
    <scope>NUCLEOTIDE SEQUENCE [LARGE SCALE GENOMIC DNA]</scope>
    <source>
        <strain evidence="1 2">DSM 45518</strain>
    </source>
</reference>
<name>A0A7W7D2I9_9ACTN</name>
<dbReference type="Gene3D" id="3.20.20.210">
    <property type="match status" value="1"/>
</dbReference>
<gene>
    <name evidence="1" type="ORF">BKA14_007774</name>
</gene>
<keyword evidence="2" id="KW-1185">Reference proteome</keyword>
<organism evidence="1 2">
    <name type="scientific">Paractinoplanes abujensis</name>
    <dbReference type="NCBI Taxonomy" id="882441"/>
    <lineage>
        <taxon>Bacteria</taxon>
        <taxon>Bacillati</taxon>
        <taxon>Actinomycetota</taxon>
        <taxon>Actinomycetes</taxon>
        <taxon>Micromonosporales</taxon>
        <taxon>Micromonosporaceae</taxon>
        <taxon>Paractinoplanes</taxon>
    </lineage>
</organism>
<evidence type="ECO:0008006" key="3">
    <source>
        <dbReference type="Google" id="ProtNLM"/>
    </source>
</evidence>